<proteinExistence type="predicted"/>
<accession>A0ACC3SKZ7</accession>
<protein>
    <submittedName>
        <fullName evidence="1">DNA repair protein rad52</fullName>
    </submittedName>
</protein>
<gene>
    <name evidence="1" type="primary">RAD52_2</name>
    <name evidence="1" type="ORF">M8818_002093</name>
</gene>
<comment type="caution">
    <text evidence="1">The sequence shown here is derived from an EMBL/GenBank/DDBJ whole genome shotgun (WGS) entry which is preliminary data.</text>
</comment>
<organism evidence="1 2">
    <name type="scientific">Zalaria obscura</name>
    <dbReference type="NCBI Taxonomy" id="2024903"/>
    <lineage>
        <taxon>Eukaryota</taxon>
        <taxon>Fungi</taxon>
        <taxon>Dikarya</taxon>
        <taxon>Ascomycota</taxon>
        <taxon>Pezizomycotina</taxon>
        <taxon>Dothideomycetes</taxon>
        <taxon>Dothideomycetidae</taxon>
        <taxon>Dothideales</taxon>
        <taxon>Zalariaceae</taxon>
        <taxon>Zalaria</taxon>
    </lineage>
</organism>
<keyword evidence="2" id="KW-1185">Reference proteome</keyword>
<sequence length="291" mass="30803">MPQLRQGNVQPPQHPQHGQQPQRPQGPPRPPNNPQQVENNQARMMPPPQHNNQAQRQRQPPQQGEQAGNRSNPSSAHDASHAGGQQSHAPPIPSDIGAKKLTPPEQQAGPNSGLNNAQQDTTSHEPPVGFVTGRAAELLNAPPEARSGTVQAFNPHAESPSIRRTHGVNSGKSEPIRRTAIGSAASPPTNAANGAGAMSRTNFVNPSADMSRRIGMPGGGMQSPMANRGAYKPPTAVKRPAPPSEVNNARAPLADMSNMQQLDGANDPKKVKVEAAPKERENQLDGAVRTT</sequence>
<dbReference type="EMBL" id="JAMKPW020000009">
    <property type="protein sequence ID" value="KAK8215083.1"/>
    <property type="molecule type" value="Genomic_DNA"/>
</dbReference>
<reference evidence="1" key="1">
    <citation type="submission" date="2024-02" db="EMBL/GenBank/DDBJ databases">
        <title>Metagenome Assembled Genome of Zalaria obscura JY119.</title>
        <authorList>
            <person name="Vighnesh L."/>
            <person name="Jagadeeshwari U."/>
            <person name="Venkata Ramana C."/>
            <person name="Sasikala C."/>
        </authorList>
    </citation>
    <scope>NUCLEOTIDE SEQUENCE</scope>
    <source>
        <strain evidence="1">JY119</strain>
    </source>
</reference>
<name>A0ACC3SKZ7_9PEZI</name>
<evidence type="ECO:0000313" key="1">
    <source>
        <dbReference type="EMBL" id="KAK8215083.1"/>
    </source>
</evidence>
<dbReference type="Proteomes" id="UP001320706">
    <property type="component" value="Unassembled WGS sequence"/>
</dbReference>
<evidence type="ECO:0000313" key="2">
    <source>
        <dbReference type="Proteomes" id="UP001320706"/>
    </source>
</evidence>